<dbReference type="AlphaFoldDB" id="A0AAW2XJN3"/>
<reference evidence="1" key="1">
    <citation type="submission" date="2020-06" db="EMBL/GenBank/DDBJ databases">
        <authorList>
            <person name="Li T."/>
            <person name="Hu X."/>
            <person name="Zhang T."/>
            <person name="Song X."/>
            <person name="Zhang H."/>
            <person name="Dai N."/>
            <person name="Sheng W."/>
            <person name="Hou X."/>
            <person name="Wei L."/>
        </authorList>
    </citation>
    <scope>NUCLEOTIDE SEQUENCE</scope>
    <source>
        <strain evidence="1">KEN1</strain>
        <tissue evidence="1">Leaf</tissue>
    </source>
</reference>
<name>A0AAW2XJN3_9LAMI</name>
<sequence length="106" mass="11746">MPVTDLTAANVLDDCTMFPVEEIVQYPLPGYEVPISVSFSLDDSLIAYLFSPDQSLYRKVFVFDPKSGKHELFFSPPDGGLDENNLSAEEVEEGKVEGAWIRGNTV</sequence>
<gene>
    <name evidence="1" type="ORF">Slati_1219200</name>
</gene>
<comment type="caution">
    <text evidence="1">The sequence shown here is derived from an EMBL/GenBank/DDBJ whole genome shotgun (WGS) entry which is preliminary data.</text>
</comment>
<dbReference type="EMBL" id="JACGWN010000004">
    <property type="protein sequence ID" value="KAL0452411.1"/>
    <property type="molecule type" value="Genomic_DNA"/>
</dbReference>
<evidence type="ECO:0000313" key="1">
    <source>
        <dbReference type="EMBL" id="KAL0452411.1"/>
    </source>
</evidence>
<reference evidence="1" key="2">
    <citation type="journal article" date="2024" name="Plant">
        <title>Genomic evolution and insights into agronomic trait innovations of Sesamum species.</title>
        <authorList>
            <person name="Miao H."/>
            <person name="Wang L."/>
            <person name="Qu L."/>
            <person name="Liu H."/>
            <person name="Sun Y."/>
            <person name="Le M."/>
            <person name="Wang Q."/>
            <person name="Wei S."/>
            <person name="Zheng Y."/>
            <person name="Lin W."/>
            <person name="Duan Y."/>
            <person name="Cao H."/>
            <person name="Xiong S."/>
            <person name="Wang X."/>
            <person name="Wei L."/>
            <person name="Li C."/>
            <person name="Ma Q."/>
            <person name="Ju M."/>
            <person name="Zhao R."/>
            <person name="Li G."/>
            <person name="Mu C."/>
            <person name="Tian Q."/>
            <person name="Mei H."/>
            <person name="Zhang T."/>
            <person name="Gao T."/>
            <person name="Zhang H."/>
        </authorList>
    </citation>
    <scope>NUCLEOTIDE SEQUENCE</scope>
    <source>
        <strain evidence="1">KEN1</strain>
    </source>
</reference>
<accession>A0AAW2XJN3</accession>
<proteinExistence type="predicted"/>
<organism evidence="1">
    <name type="scientific">Sesamum latifolium</name>
    <dbReference type="NCBI Taxonomy" id="2727402"/>
    <lineage>
        <taxon>Eukaryota</taxon>
        <taxon>Viridiplantae</taxon>
        <taxon>Streptophyta</taxon>
        <taxon>Embryophyta</taxon>
        <taxon>Tracheophyta</taxon>
        <taxon>Spermatophyta</taxon>
        <taxon>Magnoliopsida</taxon>
        <taxon>eudicotyledons</taxon>
        <taxon>Gunneridae</taxon>
        <taxon>Pentapetalae</taxon>
        <taxon>asterids</taxon>
        <taxon>lamiids</taxon>
        <taxon>Lamiales</taxon>
        <taxon>Pedaliaceae</taxon>
        <taxon>Sesamum</taxon>
    </lineage>
</organism>
<protein>
    <submittedName>
        <fullName evidence="1">Uncharacterized protein</fullName>
    </submittedName>
</protein>